<dbReference type="InterPro" id="IPR036396">
    <property type="entry name" value="Cyt_P450_sf"/>
</dbReference>
<proteinExistence type="inferred from homology"/>
<keyword evidence="10 13" id="KW-0408">Iron</keyword>
<evidence type="ECO:0000256" key="8">
    <source>
        <dbReference type="ARBA" id="ARBA00022848"/>
    </source>
</evidence>
<keyword evidence="15" id="KW-0812">Transmembrane</keyword>
<keyword evidence="5 13" id="KW-0349">Heme</keyword>
<dbReference type="GO" id="GO:0016705">
    <property type="term" value="F:oxidoreductase activity, acting on paired donors, with incorporation or reduction of molecular oxygen"/>
    <property type="evidence" value="ECO:0007669"/>
    <property type="project" value="InterPro"/>
</dbReference>
<keyword evidence="12 15" id="KW-0472">Membrane</keyword>
<comment type="similarity">
    <text evidence="4 14">Belongs to the cytochrome P450 family.</text>
</comment>
<dbReference type="PRINTS" id="PR00463">
    <property type="entry name" value="EP450I"/>
</dbReference>
<evidence type="ECO:0000256" key="5">
    <source>
        <dbReference type="ARBA" id="ARBA00022617"/>
    </source>
</evidence>
<dbReference type="PANTHER" id="PTHR24292:SF100">
    <property type="entry name" value="CYTOCHROME P450 6A16, ISOFORM B-RELATED"/>
    <property type="match status" value="1"/>
</dbReference>
<feature type="binding site" description="axial binding residue" evidence="13">
    <location>
        <position position="443"/>
    </location>
    <ligand>
        <name>heme</name>
        <dbReference type="ChEBI" id="CHEBI:30413"/>
    </ligand>
    <ligandPart>
        <name>Fe</name>
        <dbReference type="ChEBI" id="CHEBI:18248"/>
    </ligandPart>
</feature>
<keyword evidence="9 14" id="KW-0560">Oxidoreductase</keyword>
<comment type="cofactor">
    <cofactor evidence="1 13">
        <name>heme</name>
        <dbReference type="ChEBI" id="CHEBI:30413"/>
    </cofactor>
</comment>
<evidence type="ECO:0000256" key="7">
    <source>
        <dbReference type="ARBA" id="ARBA00022824"/>
    </source>
</evidence>
<evidence type="ECO:0000256" key="3">
    <source>
        <dbReference type="ARBA" id="ARBA00004406"/>
    </source>
</evidence>
<dbReference type="PANTHER" id="PTHR24292">
    <property type="entry name" value="CYTOCHROME P450"/>
    <property type="match status" value="1"/>
</dbReference>
<evidence type="ECO:0000256" key="9">
    <source>
        <dbReference type="ARBA" id="ARBA00023002"/>
    </source>
</evidence>
<dbReference type="SUPFAM" id="SSF48264">
    <property type="entry name" value="Cytochrome P450"/>
    <property type="match status" value="1"/>
</dbReference>
<keyword evidence="6 13" id="KW-0479">Metal-binding</keyword>
<evidence type="ECO:0000313" key="17">
    <source>
        <dbReference type="Proteomes" id="UP001168821"/>
    </source>
</evidence>
<keyword evidence="8" id="KW-0492">Microsome</keyword>
<evidence type="ECO:0000256" key="4">
    <source>
        <dbReference type="ARBA" id="ARBA00010617"/>
    </source>
</evidence>
<dbReference type="Proteomes" id="UP001168821">
    <property type="component" value="Unassembled WGS sequence"/>
</dbReference>
<gene>
    <name evidence="16" type="ORF">Zmor_011132</name>
</gene>
<keyword evidence="17" id="KW-1185">Reference proteome</keyword>
<dbReference type="Pfam" id="PF00067">
    <property type="entry name" value="p450"/>
    <property type="match status" value="1"/>
</dbReference>
<dbReference type="FunFam" id="1.10.630.10:FF:000042">
    <property type="entry name" value="Cytochrome P450"/>
    <property type="match status" value="1"/>
</dbReference>
<dbReference type="GO" id="GO:0005506">
    <property type="term" value="F:iron ion binding"/>
    <property type="evidence" value="ECO:0007669"/>
    <property type="project" value="InterPro"/>
</dbReference>
<dbReference type="GO" id="GO:0020037">
    <property type="term" value="F:heme binding"/>
    <property type="evidence" value="ECO:0007669"/>
    <property type="project" value="InterPro"/>
</dbReference>
<name>A0AA38IK23_9CUCU</name>
<protein>
    <recommendedName>
        <fullName evidence="18">Cytochrome P450</fullName>
    </recommendedName>
</protein>
<dbReference type="InterPro" id="IPR002401">
    <property type="entry name" value="Cyt_P450_E_grp-I"/>
</dbReference>
<feature type="transmembrane region" description="Helical" evidence="15">
    <location>
        <begin position="12"/>
        <end position="29"/>
    </location>
</feature>
<comment type="caution">
    <text evidence="16">The sequence shown here is derived from an EMBL/GenBank/DDBJ whole genome shotgun (WGS) entry which is preliminary data.</text>
</comment>
<evidence type="ECO:0008006" key="18">
    <source>
        <dbReference type="Google" id="ProtNLM"/>
    </source>
</evidence>
<dbReference type="PROSITE" id="PS00086">
    <property type="entry name" value="CYTOCHROME_P450"/>
    <property type="match status" value="1"/>
</dbReference>
<dbReference type="Gene3D" id="1.10.630.10">
    <property type="entry name" value="Cytochrome P450"/>
    <property type="match status" value="1"/>
</dbReference>
<dbReference type="PRINTS" id="PR00385">
    <property type="entry name" value="P450"/>
</dbReference>
<dbReference type="CDD" id="cd11056">
    <property type="entry name" value="CYP6-like"/>
    <property type="match status" value="1"/>
</dbReference>
<dbReference type="InterPro" id="IPR017972">
    <property type="entry name" value="Cyt_P450_CS"/>
</dbReference>
<keyword evidence="11 14" id="KW-0503">Monooxygenase</keyword>
<evidence type="ECO:0000256" key="13">
    <source>
        <dbReference type="PIRSR" id="PIRSR602401-1"/>
    </source>
</evidence>
<evidence type="ECO:0000256" key="10">
    <source>
        <dbReference type="ARBA" id="ARBA00023004"/>
    </source>
</evidence>
<sequence>MGVVLDDLWTEILLFVATVTLVITLYFRISYQYWAKKGVHTIQPRFPLGNTNMILPKGFSVGILTKKFYDELKQKGLKFGGVYFITEPHLVVVDPDYIRDIMSTDFQYFVNRGFYHNKKNDPLSAHLFAIEGSDWRNLRIKLTPTFTSGKMKMMFHMVIQCANYMKEAIGGTLGQDIDIKEVMSRFTTDVIGSCAFGIDCNSFKYPDAEFRRMGQKLFEYNLWESIQAFFMLNLPQLSLKLGIPSNKKDIQKFFMTTIRDAVKLREENKITRRDFLQLLIELKNSTDFTLDEVSAQAFLFFVAGFETSSTTMTFALYELAKNPQVQEKLRQEVCRVSEKYDGQITYDGVMEMKYLAQVVDETLRMYPPLATLNRRCSKDYTLRDTNIKINKGTRVLISTLGLHMDPDFFPDPEKFDPDRFSDENRAGRHPFVHLPFGDGPRNCIGLRFGQMQSKIGVATVVKNFRLSVSPSTKAIIFDPYVFLLCSINKIYLKAERV</sequence>
<dbReference type="InterPro" id="IPR001128">
    <property type="entry name" value="Cyt_P450"/>
</dbReference>
<evidence type="ECO:0000313" key="16">
    <source>
        <dbReference type="EMBL" id="KAJ3659443.1"/>
    </source>
</evidence>
<evidence type="ECO:0000256" key="1">
    <source>
        <dbReference type="ARBA" id="ARBA00001971"/>
    </source>
</evidence>
<organism evidence="16 17">
    <name type="scientific">Zophobas morio</name>
    <dbReference type="NCBI Taxonomy" id="2755281"/>
    <lineage>
        <taxon>Eukaryota</taxon>
        <taxon>Metazoa</taxon>
        <taxon>Ecdysozoa</taxon>
        <taxon>Arthropoda</taxon>
        <taxon>Hexapoda</taxon>
        <taxon>Insecta</taxon>
        <taxon>Pterygota</taxon>
        <taxon>Neoptera</taxon>
        <taxon>Endopterygota</taxon>
        <taxon>Coleoptera</taxon>
        <taxon>Polyphaga</taxon>
        <taxon>Cucujiformia</taxon>
        <taxon>Tenebrionidae</taxon>
        <taxon>Zophobas</taxon>
    </lineage>
</organism>
<evidence type="ECO:0000256" key="15">
    <source>
        <dbReference type="SAM" id="Phobius"/>
    </source>
</evidence>
<accession>A0AA38IK23</accession>
<keyword evidence="15" id="KW-1133">Transmembrane helix</keyword>
<evidence type="ECO:0000256" key="2">
    <source>
        <dbReference type="ARBA" id="ARBA00004174"/>
    </source>
</evidence>
<keyword evidence="7" id="KW-0256">Endoplasmic reticulum</keyword>
<dbReference type="EMBL" id="JALNTZ010000003">
    <property type="protein sequence ID" value="KAJ3659443.1"/>
    <property type="molecule type" value="Genomic_DNA"/>
</dbReference>
<evidence type="ECO:0000256" key="11">
    <source>
        <dbReference type="ARBA" id="ARBA00023033"/>
    </source>
</evidence>
<dbReference type="GO" id="GO:0004497">
    <property type="term" value="F:monooxygenase activity"/>
    <property type="evidence" value="ECO:0007669"/>
    <property type="project" value="UniProtKB-KW"/>
</dbReference>
<reference evidence="16" key="1">
    <citation type="journal article" date="2023" name="G3 (Bethesda)">
        <title>Whole genome assemblies of Zophobas morio and Tenebrio molitor.</title>
        <authorList>
            <person name="Kaur S."/>
            <person name="Stinson S.A."/>
            <person name="diCenzo G.C."/>
        </authorList>
    </citation>
    <scope>NUCLEOTIDE SEQUENCE</scope>
    <source>
        <strain evidence="16">QUZm001</strain>
    </source>
</reference>
<dbReference type="InterPro" id="IPR050476">
    <property type="entry name" value="Insect_CytP450_Detox"/>
</dbReference>
<evidence type="ECO:0000256" key="12">
    <source>
        <dbReference type="ARBA" id="ARBA00023136"/>
    </source>
</evidence>
<evidence type="ECO:0000256" key="14">
    <source>
        <dbReference type="RuleBase" id="RU000461"/>
    </source>
</evidence>
<comment type="subcellular location">
    <subcellularLocation>
        <location evidence="3">Endoplasmic reticulum membrane</location>
        <topology evidence="3">Peripheral membrane protein</topology>
    </subcellularLocation>
    <subcellularLocation>
        <location evidence="2">Microsome membrane</location>
        <topology evidence="2">Peripheral membrane protein</topology>
    </subcellularLocation>
</comment>
<dbReference type="GO" id="GO:0005789">
    <property type="term" value="C:endoplasmic reticulum membrane"/>
    <property type="evidence" value="ECO:0007669"/>
    <property type="project" value="UniProtKB-SubCell"/>
</dbReference>
<dbReference type="AlphaFoldDB" id="A0AA38IK23"/>
<evidence type="ECO:0000256" key="6">
    <source>
        <dbReference type="ARBA" id="ARBA00022723"/>
    </source>
</evidence>